<dbReference type="Proteomes" id="UP000319908">
    <property type="component" value="Unassembled WGS sequence"/>
</dbReference>
<proteinExistence type="predicted"/>
<dbReference type="AlphaFoldDB" id="A0A5C6BWI1"/>
<sequence>MPTETFHHSALGEMTPALCSRLAELSHDPESKSKPDSLTSATRAVLIDIASLQVKANRTLGAPVQPEAAWWVTRQSLQQSTHHAVAALKATWLGAGLVVDLCCGLGSDLIAIARRGPALGVDIDSDVLAYAAANLKTAAVAAPLHSIDVTTAAVMRLLDGSTLIHVDPDRRVDGKRHTLASDLVPDWSRVTELLRSCRGGLVKLAPATGIPDDAVGKYHRTWIAAGGSVREQTVVAGDVLDHPWLQQHKMAVGGRSAISIRDGEASVFSFDQHLDFAIDSADGIGQWIIDPDPAIRAAGLTEAFAASTGTRPIGGPSGFLTCDDAAGLASWPQMANAAQVIDVIGCDDRKLRRWFRAHNGYPDLIKVRGGDMDPAALNRRMKSCGQTPMGLWIGRQGKRTYAAITQ</sequence>
<name>A0A5C6BWI1_9BACT</name>
<evidence type="ECO:0008006" key="3">
    <source>
        <dbReference type="Google" id="ProtNLM"/>
    </source>
</evidence>
<dbReference type="Gene3D" id="3.40.50.150">
    <property type="entry name" value="Vaccinia Virus protein VP39"/>
    <property type="match status" value="1"/>
</dbReference>
<dbReference type="SUPFAM" id="SSF53335">
    <property type="entry name" value="S-adenosyl-L-methionine-dependent methyltransferases"/>
    <property type="match status" value="1"/>
</dbReference>
<evidence type="ECO:0000313" key="1">
    <source>
        <dbReference type="EMBL" id="TWU15851.1"/>
    </source>
</evidence>
<reference evidence="1 2" key="1">
    <citation type="journal article" date="2020" name="Antonie Van Leeuwenhoek">
        <title>Rhodopirellula heiligendammensis sp. nov., Rhodopirellula pilleata sp. nov., and Rhodopirellula solitaria sp. nov. isolated from natural or artificial marine surfaces in Northern Germany and California, USA, and emended description of the genus Rhodopirellula.</title>
        <authorList>
            <person name="Kallscheuer N."/>
            <person name="Wiegand S."/>
            <person name="Jogler M."/>
            <person name="Boedeker C."/>
            <person name="Peeters S.H."/>
            <person name="Rast P."/>
            <person name="Heuer A."/>
            <person name="Jetten M.S.M."/>
            <person name="Rohde M."/>
            <person name="Jogler C."/>
        </authorList>
    </citation>
    <scope>NUCLEOTIDE SEQUENCE [LARGE SCALE GENOMIC DNA]</scope>
    <source>
        <strain evidence="1 2">Poly21</strain>
    </source>
</reference>
<dbReference type="OrthoDB" id="9810570at2"/>
<organism evidence="1 2">
    <name type="scientific">Allorhodopirellula heiligendammensis</name>
    <dbReference type="NCBI Taxonomy" id="2714739"/>
    <lineage>
        <taxon>Bacteria</taxon>
        <taxon>Pseudomonadati</taxon>
        <taxon>Planctomycetota</taxon>
        <taxon>Planctomycetia</taxon>
        <taxon>Pirellulales</taxon>
        <taxon>Pirellulaceae</taxon>
        <taxon>Allorhodopirellula</taxon>
    </lineage>
</organism>
<gene>
    <name evidence="1" type="ORF">Poly21_30530</name>
</gene>
<protein>
    <recommendedName>
        <fullName evidence="3">THUMP-like domain-containing protein</fullName>
    </recommendedName>
</protein>
<dbReference type="RefSeq" id="WP_146407626.1">
    <property type="nucleotide sequence ID" value="NZ_SJPU01000002.1"/>
</dbReference>
<evidence type="ECO:0000313" key="2">
    <source>
        <dbReference type="Proteomes" id="UP000319908"/>
    </source>
</evidence>
<comment type="caution">
    <text evidence="1">The sequence shown here is derived from an EMBL/GenBank/DDBJ whole genome shotgun (WGS) entry which is preliminary data.</text>
</comment>
<keyword evidence="2" id="KW-1185">Reference proteome</keyword>
<dbReference type="EMBL" id="SJPU01000002">
    <property type="protein sequence ID" value="TWU15851.1"/>
    <property type="molecule type" value="Genomic_DNA"/>
</dbReference>
<dbReference type="InterPro" id="IPR029063">
    <property type="entry name" value="SAM-dependent_MTases_sf"/>
</dbReference>
<accession>A0A5C6BWI1</accession>
<dbReference type="CDD" id="cd02440">
    <property type="entry name" value="AdoMet_MTases"/>
    <property type="match status" value="1"/>
</dbReference>